<protein>
    <submittedName>
        <fullName evidence="1">Uncharacterized protein</fullName>
    </submittedName>
</protein>
<reference evidence="1 2" key="1">
    <citation type="journal article" date="2010" name="ChemBioChem">
        <title>Cloning and characterization of the biosynthetic gene cluster of 16-membered macrolide antibiotic FD-891: involvement of a dual functional cytochrome P450 monooxygenase catalyzing epoxidation and hydroxylation.</title>
        <authorList>
            <person name="Kudo F."/>
            <person name="Motegi A."/>
            <person name="Mizoue K."/>
            <person name="Eguchi T."/>
        </authorList>
    </citation>
    <scope>NUCLEOTIDE SEQUENCE [LARGE SCALE GENOMIC DNA]</scope>
    <source>
        <strain evidence="1 2">A-8890</strain>
    </source>
</reference>
<sequence length="149" mass="15223">MVTGSGRPASCARSSSREFTDICGSSATDRDLDASAAAALVAAVENYRATTCVGLLAVGHDHILLNRWCDRTVRWEASRREAPPSPRSGSAWSGAALSVTGSYSADGTTWTTVGTATLTGANSTLDAGVFSTAHAGSIGTASFSQFSVS</sequence>
<dbReference type="EMBL" id="AP018448">
    <property type="protein sequence ID" value="BBC36598.1"/>
    <property type="molecule type" value="Genomic_DNA"/>
</dbReference>
<keyword evidence="2" id="KW-1185">Reference proteome</keyword>
<proteinExistence type="predicted"/>
<dbReference type="Proteomes" id="UP001321542">
    <property type="component" value="Chromosome"/>
</dbReference>
<organism evidence="1 2">
    <name type="scientific">Streptomyces graminofaciens</name>
    <dbReference type="NCBI Taxonomy" id="68212"/>
    <lineage>
        <taxon>Bacteria</taxon>
        <taxon>Bacillati</taxon>
        <taxon>Actinomycetota</taxon>
        <taxon>Actinomycetes</taxon>
        <taxon>Kitasatosporales</taxon>
        <taxon>Streptomycetaceae</taxon>
        <taxon>Streptomyces</taxon>
    </lineage>
</organism>
<accession>A0ABM7FK14</accession>
<gene>
    <name evidence="1" type="ORF">SGFS_078920</name>
</gene>
<evidence type="ECO:0000313" key="2">
    <source>
        <dbReference type="Proteomes" id="UP001321542"/>
    </source>
</evidence>
<name>A0ABM7FK14_9ACTN</name>
<dbReference type="Gene3D" id="2.60.120.200">
    <property type="match status" value="1"/>
</dbReference>
<reference evidence="1 2" key="2">
    <citation type="journal article" date="2023" name="ChemBioChem">
        <title>Acyltransferase Domain Exchange between Two Independent Type I Polyketide Synthases in the Same Producer Strain of Macrolide Antibiotics.</title>
        <authorList>
            <person name="Kudo F."/>
            <person name="Kishikawa K."/>
            <person name="Tsuboi K."/>
            <person name="Kido T."/>
            <person name="Usui T."/>
            <person name="Hashimoto J."/>
            <person name="Shin-Ya K."/>
            <person name="Miyanaga A."/>
            <person name="Eguchi T."/>
        </authorList>
    </citation>
    <scope>NUCLEOTIDE SEQUENCE [LARGE SCALE GENOMIC DNA]</scope>
    <source>
        <strain evidence="1 2">A-8890</strain>
    </source>
</reference>
<evidence type="ECO:0000313" key="1">
    <source>
        <dbReference type="EMBL" id="BBC36598.1"/>
    </source>
</evidence>